<feature type="compositionally biased region" description="Basic and acidic residues" evidence="1">
    <location>
        <begin position="184"/>
        <end position="194"/>
    </location>
</feature>
<dbReference type="GO" id="GO:0003676">
    <property type="term" value="F:nucleic acid binding"/>
    <property type="evidence" value="ECO:0007669"/>
    <property type="project" value="InterPro"/>
</dbReference>
<dbReference type="OrthoDB" id="278430at2759"/>
<feature type="compositionally biased region" description="Polar residues" evidence="1">
    <location>
        <begin position="265"/>
        <end position="284"/>
    </location>
</feature>
<feature type="region of interest" description="Disordered" evidence="1">
    <location>
        <begin position="179"/>
        <end position="287"/>
    </location>
</feature>
<dbReference type="EMBL" id="NMUH01010505">
    <property type="protein sequence ID" value="MQM21024.1"/>
    <property type="molecule type" value="Genomic_DNA"/>
</dbReference>
<dbReference type="AlphaFoldDB" id="A0A843XMQ8"/>
<dbReference type="Proteomes" id="UP000652761">
    <property type="component" value="Unassembled WGS sequence"/>
</dbReference>
<evidence type="ECO:0000256" key="1">
    <source>
        <dbReference type="SAM" id="MobiDB-lite"/>
    </source>
</evidence>
<dbReference type="Gene3D" id="3.30.1370.50">
    <property type="entry name" value="R3H-like domain"/>
    <property type="match status" value="1"/>
</dbReference>
<gene>
    <name evidence="3" type="ORF">Taro_054054</name>
</gene>
<dbReference type="PANTHER" id="PTHR15672:SF25">
    <property type="entry name" value="OS01G0100600 PROTEIN"/>
    <property type="match status" value="1"/>
</dbReference>
<keyword evidence="4" id="KW-1185">Reference proteome</keyword>
<name>A0A843XMQ8_COLES</name>
<dbReference type="Pfam" id="PF12752">
    <property type="entry name" value="SUZ"/>
    <property type="match status" value="1"/>
</dbReference>
<proteinExistence type="predicted"/>
<organism evidence="3 4">
    <name type="scientific">Colocasia esculenta</name>
    <name type="common">Wild taro</name>
    <name type="synonym">Arum esculentum</name>
    <dbReference type="NCBI Taxonomy" id="4460"/>
    <lineage>
        <taxon>Eukaryota</taxon>
        <taxon>Viridiplantae</taxon>
        <taxon>Streptophyta</taxon>
        <taxon>Embryophyta</taxon>
        <taxon>Tracheophyta</taxon>
        <taxon>Spermatophyta</taxon>
        <taxon>Magnoliopsida</taxon>
        <taxon>Liliopsida</taxon>
        <taxon>Araceae</taxon>
        <taxon>Aroideae</taxon>
        <taxon>Colocasieae</taxon>
        <taxon>Colocasia</taxon>
    </lineage>
</organism>
<dbReference type="InterPro" id="IPR024771">
    <property type="entry name" value="SUZ"/>
</dbReference>
<sequence>MKTHSSDFYRWRASIDSLQASQPLYQTLGHKNKLLGRGELFQIMGISCIYNLKSLDGILELEPMSPYHRLLLHRLADIFGPSVLVSDILLEYDEYLSPTTSTQILKRKDSLPDLKLRQASLPPVTPVEEREAAYLAARERIFSLHHDDGKEPVAPKPRSVPVVARRMIAHALGQRISSTSLNLERSHSNCKEDGPTGEPIMAKESLLHSKSPSKSTKISNKTSSSQKLGSHERKANGEGISKGSAPQASQSEIKVESKPARNSHGDCSSLQTGNYARNSGIQNMEQEHLGAAKRMFAHALGLAPAKSNQSG</sequence>
<reference evidence="3" key="1">
    <citation type="submission" date="2017-07" db="EMBL/GenBank/DDBJ databases">
        <title>Taro Niue Genome Assembly and Annotation.</title>
        <authorList>
            <person name="Atibalentja N."/>
            <person name="Keating K."/>
            <person name="Fields C.J."/>
        </authorList>
    </citation>
    <scope>NUCLEOTIDE SEQUENCE</scope>
    <source>
        <strain evidence="3">Niue_2</strain>
        <tissue evidence="3">Leaf</tissue>
    </source>
</reference>
<comment type="caution">
    <text evidence="3">The sequence shown here is derived from an EMBL/GenBank/DDBJ whole genome shotgun (WGS) entry which is preliminary data.</text>
</comment>
<dbReference type="InterPro" id="IPR036867">
    <property type="entry name" value="R3H_dom_sf"/>
</dbReference>
<dbReference type="PROSITE" id="PS51673">
    <property type="entry name" value="SUZ"/>
    <property type="match status" value="1"/>
</dbReference>
<accession>A0A843XMQ8</accession>
<feature type="domain" description="SUZ" evidence="2">
    <location>
        <begin position="79"/>
        <end position="146"/>
    </location>
</feature>
<dbReference type="InterPro" id="IPR051937">
    <property type="entry name" value="R3H_domain_containing"/>
</dbReference>
<evidence type="ECO:0000259" key="2">
    <source>
        <dbReference type="PROSITE" id="PS51673"/>
    </source>
</evidence>
<feature type="compositionally biased region" description="Low complexity" evidence="1">
    <location>
        <begin position="209"/>
        <end position="227"/>
    </location>
</feature>
<dbReference type="SUPFAM" id="SSF82708">
    <property type="entry name" value="R3H domain"/>
    <property type="match status" value="1"/>
</dbReference>
<dbReference type="PANTHER" id="PTHR15672">
    <property type="entry name" value="CAMP-REGULATED PHOSPHOPROTEIN 21 RELATED R3H DOMAIN CONTAINING PROTEIN"/>
    <property type="match status" value="1"/>
</dbReference>
<evidence type="ECO:0000313" key="4">
    <source>
        <dbReference type="Proteomes" id="UP000652761"/>
    </source>
</evidence>
<evidence type="ECO:0000313" key="3">
    <source>
        <dbReference type="EMBL" id="MQM21024.1"/>
    </source>
</evidence>
<protein>
    <recommendedName>
        <fullName evidence="2">SUZ domain-containing protein</fullName>
    </recommendedName>
</protein>